<comment type="caution">
    <text evidence="1">The sequence shown here is derived from an EMBL/GenBank/DDBJ whole genome shotgun (WGS) entry which is preliminary data.</text>
</comment>
<evidence type="ECO:0000313" key="1">
    <source>
        <dbReference type="EMBL" id="OAD20660.1"/>
    </source>
</evidence>
<dbReference type="GO" id="GO:0005737">
    <property type="term" value="C:cytoplasm"/>
    <property type="evidence" value="ECO:0007669"/>
    <property type="project" value="TreeGrafter"/>
</dbReference>
<dbReference type="PANTHER" id="PTHR32379:SF1">
    <property type="entry name" value="GUANIDINOACETATE N-METHYLTRANSFERASE"/>
    <property type="match status" value="1"/>
</dbReference>
<name>A0A176RY22_9GAMM</name>
<dbReference type="GO" id="GO:0030731">
    <property type="term" value="F:guanidinoacetate N-methyltransferase activity"/>
    <property type="evidence" value="ECO:0007669"/>
    <property type="project" value="TreeGrafter"/>
</dbReference>
<feature type="non-terminal residue" evidence="1">
    <location>
        <position position="1"/>
    </location>
</feature>
<dbReference type="AlphaFoldDB" id="A0A176RY22"/>
<dbReference type="InterPro" id="IPR029063">
    <property type="entry name" value="SAM-dependent_MTases_sf"/>
</dbReference>
<accession>A0A176RY22</accession>
<organism evidence="1 2">
    <name type="scientific">Candidatus Thiomargarita nelsonii</name>
    <dbReference type="NCBI Taxonomy" id="1003181"/>
    <lineage>
        <taxon>Bacteria</taxon>
        <taxon>Pseudomonadati</taxon>
        <taxon>Pseudomonadota</taxon>
        <taxon>Gammaproteobacteria</taxon>
        <taxon>Thiotrichales</taxon>
        <taxon>Thiotrichaceae</taxon>
        <taxon>Thiomargarita</taxon>
    </lineage>
</organism>
<dbReference type="EMBL" id="LUTY01002206">
    <property type="protein sequence ID" value="OAD20660.1"/>
    <property type="molecule type" value="Genomic_DNA"/>
</dbReference>
<keyword evidence="1" id="KW-0808">Transferase</keyword>
<reference evidence="1 2" key="1">
    <citation type="submission" date="2016-05" db="EMBL/GenBank/DDBJ databases">
        <title>Single-cell genome of chain-forming Candidatus Thiomargarita nelsonii and comparison to other large sulfur-oxidizing bacteria.</title>
        <authorList>
            <person name="Winkel M."/>
            <person name="Salman V."/>
            <person name="Woyke T."/>
            <person name="Schulz-Vogt H."/>
            <person name="Richter M."/>
            <person name="Flood B."/>
            <person name="Bailey J."/>
            <person name="Amann R."/>
            <person name="Mussmann M."/>
        </authorList>
    </citation>
    <scope>NUCLEOTIDE SEQUENCE [LARGE SCALE GENOMIC DNA]</scope>
    <source>
        <strain evidence="1 2">THI036</strain>
    </source>
</reference>
<dbReference type="GO" id="GO:0032259">
    <property type="term" value="P:methylation"/>
    <property type="evidence" value="ECO:0007669"/>
    <property type="project" value="UniProtKB-KW"/>
</dbReference>
<dbReference type="GO" id="GO:0006601">
    <property type="term" value="P:creatine biosynthetic process"/>
    <property type="evidence" value="ECO:0007669"/>
    <property type="project" value="TreeGrafter"/>
</dbReference>
<gene>
    <name evidence="1" type="ORF">THIOM_003621</name>
</gene>
<dbReference type="Proteomes" id="UP000076962">
    <property type="component" value="Unassembled WGS sequence"/>
</dbReference>
<dbReference type="InterPro" id="IPR051038">
    <property type="entry name" value="RMT2/GAMT_Mtase"/>
</dbReference>
<keyword evidence="2" id="KW-1185">Reference proteome</keyword>
<dbReference type="SUPFAM" id="SSF53335">
    <property type="entry name" value="S-adenosyl-L-methionine-dependent methyltransferases"/>
    <property type="match status" value="1"/>
</dbReference>
<dbReference type="PANTHER" id="PTHR32379">
    <property type="entry name" value="GUANIDINOACETATE N-METHYLTRANSFERASE"/>
    <property type="match status" value="1"/>
</dbReference>
<protein>
    <submittedName>
        <fullName evidence="1">Guanidinoacetate N-methyltransferase</fullName>
    </submittedName>
</protein>
<keyword evidence="1" id="KW-0489">Methyltransferase</keyword>
<evidence type="ECO:0000313" key="2">
    <source>
        <dbReference type="Proteomes" id="UP000076962"/>
    </source>
</evidence>
<dbReference type="Gene3D" id="3.40.50.150">
    <property type="entry name" value="Vaccinia Virus protein VP39"/>
    <property type="match status" value="1"/>
</dbReference>
<proteinExistence type="predicted"/>
<sequence>IGFGMGISATYIQEYGIRSYTIVEPNDAVIQAFEQWKNRYDQNKIHLIHSNWQEASDQFKQYDGILFDPYFVSEPDAVEVESSTAVGSFLPRIMPHLRDGGVMSYFTREIDSLSRAHQRLLFKYFKSVEIKKIDELVPPDDCNYWWADSMMVVKATK</sequence>